<protein>
    <recommendedName>
        <fullName evidence="6 13">Phosphoglycerate kinase</fullName>
        <ecNumber evidence="5 13">2.7.2.3</ecNumber>
    </recommendedName>
</protein>
<dbReference type="Pfam" id="PF00162">
    <property type="entry name" value="PGK"/>
    <property type="match status" value="1"/>
</dbReference>
<keyword evidence="10 13" id="KW-0418">Kinase</keyword>
<keyword evidence="12 13" id="KW-0324">Glycolysis</keyword>
<dbReference type="FunFam" id="3.40.50.1260:FF:000006">
    <property type="entry name" value="Phosphoglycerate kinase"/>
    <property type="match status" value="1"/>
</dbReference>
<evidence type="ECO:0000256" key="7">
    <source>
        <dbReference type="ARBA" id="ARBA00022490"/>
    </source>
</evidence>
<feature type="binding site" evidence="13">
    <location>
        <position position="165"/>
    </location>
    <ligand>
        <name>substrate</name>
    </ligand>
</feature>
<evidence type="ECO:0000256" key="4">
    <source>
        <dbReference type="ARBA" id="ARBA00011245"/>
    </source>
</evidence>
<organism evidence="16 17">
    <name type="scientific">Pajaroellobacter abortibovis</name>
    <dbReference type="NCBI Taxonomy" id="1882918"/>
    <lineage>
        <taxon>Bacteria</taxon>
        <taxon>Pseudomonadati</taxon>
        <taxon>Myxococcota</taxon>
        <taxon>Polyangia</taxon>
        <taxon>Polyangiales</taxon>
        <taxon>Polyangiaceae</taxon>
    </lineage>
</organism>
<dbReference type="UniPathway" id="UPA00109">
    <property type="reaction ID" value="UER00185"/>
</dbReference>
<dbReference type="GO" id="GO:0006096">
    <property type="term" value="P:glycolytic process"/>
    <property type="evidence" value="ECO:0007669"/>
    <property type="project" value="UniProtKB-UniRule"/>
</dbReference>
<dbReference type="PIRSF" id="PIRSF000724">
    <property type="entry name" value="Pgk"/>
    <property type="match status" value="1"/>
</dbReference>
<keyword evidence="11 13" id="KW-0067">ATP-binding</keyword>
<evidence type="ECO:0000256" key="5">
    <source>
        <dbReference type="ARBA" id="ARBA00013061"/>
    </source>
</evidence>
<evidence type="ECO:0000256" key="1">
    <source>
        <dbReference type="ARBA" id="ARBA00000642"/>
    </source>
</evidence>
<evidence type="ECO:0000256" key="6">
    <source>
        <dbReference type="ARBA" id="ARBA00016471"/>
    </source>
</evidence>
<dbReference type="HAMAP" id="MF_00145">
    <property type="entry name" value="Phosphoglyc_kinase"/>
    <property type="match status" value="1"/>
</dbReference>
<feature type="binding site" evidence="13">
    <location>
        <position position="132"/>
    </location>
    <ligand>
        <name>substrate</name>
    </ligand>
</feature>
<dbReference type="SUPFAM" id="SSF53748">
    <property type="entry name" value="Phosphoglycerate kinase"/>
    <property type="match status" value="1"/>
</dbReference>
<comment type="subunit">
    <text evidence="4 13">Monomer.</text>
</comment>
<sequence>MTTGLRGIHPLAKLPLENKTVFLRVDFNVPLDEKGQILDDTRIQQSLPTIKYIMKKGRRVILASHLGHPLPNEMGKIVDADRQRFSLESCGLRLAELLQCDVHMPEDCIGKGAKKAILDLRAGQLCLLENLRFHAEEKANRGSFARALASFAEVYVNDAFGTLHRTHASVCALPKLFRDRGCGFLVEKEILALERLKSIPPRPYVAILGGAKIADKLGVLYALLDKVDSLIIGGAMANTLLAAQGYSLQASLVETDKLALARSILKKAEKQQIAIHLPLDVITATSTHATEVETVPIQNIPPYRMALDIGSETRKHYAKVIEHAKTIFWNGPMGLFEKPIFAAGTLALANKIATLDASIFIGGGDTVAAIQQGGPLTFQGNCHLSTGGGAALELIEGKELPGLEALRS</sequence>
<dbReference type="InterPro" id="IPR036043">
    <property type="entry name" value="Phosphoglycerate_kinase_sf"/>
</dbReference>
<comment type="pathway">
    <text evidence="2 13">Carbohydrate degradation; glycolysis; pyruvate from D-glyceraldehyde 3-phosphate: step 2/5.</text>
</comment>
<comment type="similarity">
    <text evidence="3 13 15">Belongs to the phosphoglycerate kinase family.</text>
</comment>
<dbReference type="InterPro" id="IPR015824">
    <property type="entry name" value="Phosphoglycerate_kinase_N"/>
</dbReference>
<dbReference type="OrthoDB" id="9808460at2"/>
<comment type="catalytic activity">
    <reaction evidence="1 13 15">
        <text>(2R)-3-phosphoglycerate + ATP = (2R)-3-phospho-glyceroyl phosphate + ADP</text>
        <dbReference type="Rhea" id="RHEA:14801"/>
        <dbReference type="ChEBI" id="CHEBI:30616"/>
        <dbReference type="ChEBI" id="CHEBI:57604"/>
        <dbReference type="ChEBI" id="CHEBI:58272"/>
        <dbReference type="ChEBI" id="CHEBI:456216"/>
        <dbReference type="EC" id="2.7.2.3"/>
    </reaction>
</comment>
<dbReference type="GO" id="GO:0006094">
    <property type="term" value="P:gluconeogenesis"/>
    <property type="evidence" value="ECO:0007669"/>
    <property type="project" value="TreeGrafter"/>
</dbReference>
<dbReference type="InterPro" id="IPR001576">
    <property type="entry name" value="Phosphoglycerate_kinase"/>
</dbReference>
<proteinExistence type="inferred from homology"/>
<evidence type="ECO:0000256" key="2">
    <source>
        <dbReference type="ARBA" id="ARBA00004838"/>
    </source>
</evidence>
<feature type="binding site" evidence="13 14">
    <location>
        <position position="216"/>
    </location>
    <ligand>
        <name>ATP</name>
        <dbReference type="ChEBI" id="CHEBI:30616"/>
    </ligand>
</feature>
<dbReference type="InterPro" id="IPR015911">
    <property type="entry name" value="Phosphoglycerate_kinase_CS"/>
</dbReference>
<reference evidence="16 17" key="1">
    <citation type="submission" date="2016-08" db="EMBL/GenBank/DDBJ databases">
        <title>Identification and validation of antigenic proteins from Pajaroellobacter abortibovis using de-novo genome sequence assembly and reverse vaccinology.</title>
        <authorList>
            <person name="Welly B.T."/>
            <person name="Miller M.R."/>
            <person name="Stott J.L."/>
            <person name="Blanchard M.T."/>
            <person name="Islas-Trejo A.D."/>
            <person name="O'Rourke S.M."/>
            <person name="Young A.E."/>
            <person name="Medrano J.F."/>
            <person name="Van Eenennaam A.L."/>
        </authorList>
    </citation>
    <scope>NUCLEOTIDE SEQUENCE [LARGE SCALE GENOMIC DNA]</scope>
    <source>
        <strain evidence="16 17">BTF92-0548A/99-0131</strain>
    </source>
</reference>
<dbReference type="PROSITE" id="PS00111">
    <property type="entry name" value="PGLYCERATE_KINASE"/>
    <property type="match status" value="1"/>
</dbReference>
<dbReference type="GO" id="GO:0043531">
    <property type="term" value="F:ADP binding"/>
    <property type="evidence" value="ECO:0007669"/>
    <property type="project" value="TreeGrafter"/>
</dbReference>
<dbReference type="AlphaFoldDB" id="A0A1L6MVH4"/>
<evidence type="ECO:0000313" key="17">
    <source>
        <dbReference type="Proteomes" id="UP000185544"/>
    </source>
</evidence>
<evidence type="ECO:0000256" key="3">
    <source>
        <dbReference type="ARBA" id="ARBA00008982"/>
    </source>
</evidence>
<dbReference type="GO" id="GO:0004618">
    <property type="term" value="F:phosphoglycerate kinase activity"/>
    <property type="evidence" value="ECO:0007669"/>
    <property type="project" value="UniProtKB-UniRule"/>
</dbReference>
<accession>A0A1L6MVH4</accession>
<dbReference type="Proteomes" id="UP000185544">
    <property type="component" value="Chromosome"/>
</dbReference>
<evidence type="ECO:0000256" key="14">
    <source>
        <dbReference type="PIRSR" id="PIRSR000724-2"/>
    </source>
</evidence>
<evidence type="ECO:0000256" key="13">
    <source>
        <dbReference type="HAMAP-Rule" id="MF_00145"/>
    </source>
</evidence>
<name>A0A1L6MVH4_9BACT</name>
<comment type="caution">
    <text evidence="13">Lacks conserved residue(s) required for the propagation of feature annotation.</text>
</comment>
<keyword evidence="7 13" id="KW-0963">Cytoplasm</keyword>
<dbReference type="KEGG" id="pabo:BCY86_01745"/>
<comment type="subcellular location">
    <subcellularLocation>
        <location evidence="13">Cytoplasm</location>
    </subcellularLocation>
</comment>
<evidence type="ECO:0000256" key="9">
    <source>
        <dbReference type="ARBA" id="ARBA00022741"/>
    </source>
</evidence>
<dbReference type="EC" id="2.7.2.3" evidence="5 13"/>
<dbReference type="FunFam" id="3.40.50.1260:FF:000031">
    <property type="entry name" value="Phosphoglycerate kinase 1"/>
    <property type="match status" value="1"/>
</dbReference>
<evidence type="ECO:0000256" key="10">
    <source>
        <dbReference type="ARBA" id="ARBA00022777"/>
    </source>
</evidence>
<keyword evidence="17" id="KW-1185">Reference proteome</keyword>
<dbReference type="GO" id="GO:0005829">
    <property type="term" value="C:cytosol"/>
    <property type="evidence" value="ECO:0007669"/>
    <property type="project" value="TreeGrafter"/>
</dbReference>
<dbReference type="PRINTS" id="PR00477">
    <property type="entry name" value="PHGLYCKINASE"/>
</dbReference>
<dbReference type="Gene3D" id="3.40.50.1260">
    <property type="entry name" value="Phosphoglycerate kinase, N-terminal domain"/>
    <property type="match status" value="2"/>
</dbReference>
<gene>
    <name evidence="13" type="primary">pgk</name>
    <name evidence="16" type="ORF">BCY86_01745</name>
</gene>
<feature type="binding site" evidence="13">
    <location>
        <begin position="26"/>
        <end position="28"/>
    </location>
    <ligand>
        <name>substrate</name>
    </ligand>
</feature>
<dbReference type="EMBL" id="CP016908">
    <property type="protein sequence ID" value="APR99543.1"/>
    <property type="molecule type" value="Genomic_DNA"/>
</dbReference>
<evidence type="ECO:0000256" key="8">
    <source>
        <dbReference type="ARBA" id="ARBA00022679"/>
    </source>
</evidence>
<dbReference type="GO" id="GO:0005524">
    <property type="term" value="F:ATP binding"/>
    <property type="evidence" value="ECO:0007669"/>
    <property type="project" value="UniProtKB-KW"/>
</dbReference>
<evidence type="ECO:0000256" key="11">
    <source>
        <dbReference type="ARBA" id="ARBA00022840"/>
    </source>
</evidence>
<evidence type="ECO:0000313" key="16">
    <source>
        <dbReference type="EMBL" id="APR99543.1"/>
    </source>
</evidence>
<feature type="binding site" evidence="13 14">
    <location>
        <position position="337"/>
    </location>
    <ligand>
        <name>ATP</name>
        <dbReference type="ChEBI" id="CHEBI:30616"/>
    </ligand>
</feature>
<evidence type="ECO:0000256" key="15">
    <source>
        <dbReference type="RuleBase" id="RU000532"/>
    </source>
</evidence>
<evidence type="ECO:0000256" key="12">
    <source>
        <dbReference type="ARBA" id="ARBA00023152"/>
    </source>
</evidence>
<dbReference type="PANTHER" id="PTHR11406:SF23">
    <property type="entry name" value="PHOSPHOGLYCERATE KINASE 1, CHLOROPLASTIC-RELATED"/>
    <property type="match status" value="1"/>
</dbReference>
<keyword evidence="9 13" id="KW-0547">Nucleotide-binding</keyword>
<keyword evidence="8 13" id="KW-0808">Transferase</keyword>
<dbReference type="STRING" id="1882918.BCY86_01745"/>
<dbReference type="PANTHER" id="PTHR11406">
    <property type="entry name" value="PHOSPHOGLYCERATE KINASE"/>
    <property type="match status" value="1"/>
</dbReference>
<feature type="binding site" evidence="13">
    <location>
        <position position="42"/>
    </location>
    <ligand>
        <name>substrate</name>
    </ligand>
</feature>
<feature type="binding site" evidence="13 14">
    <location>
        <begin position="363"/>
        <end position="366"/>
    </location>
    <ligand>
        <name>ATP</name>
        <dbReference type="ChEBI" id="CHEBI:30616"/>
    </ligand>
</feature>